<feature type="transmembrane region" description="Helical" evidence="12">
    <location>
        <begin position="398"/>
        <end position="422"/>
    </location>
</feature>
<feature type="transmembrane region" description="Helical" evidence="12">
    <location>
        <begin position="258"/>
        <end position="276"/>
    </location>
</feature>
<keyword evidence="4" id="KW-1003">Cell membrane</keyword>
<dbReference type="PANTHER" id="PTHR42985:SF32">
    <property type="entry name" value="SODIUM IODIDE SYMPORTER"/>
    <property type="match status" value="1"/>
</dbReference>
<dbReference type="AlphaFoldDB" id="A0A517ZYQ1"/>
<protein>
    <submittedName>
        <fullName evidence="13">Sodium/glucose cotransporter</fullName>
    </submittedName>
</protein>
<dbReference type="InterPro" id="IPR038377">
    <property type="entry name" value="Na/Glc_symporter_sf"/>
</dbReference>
<feature type="transmembrane region" description="Helical" evidence="12">
    <location>
        <begin position="461"/>
        <end position="480"/>
    </location>
</feature>
<evidence type="ECO:0000256" key="4">
    <source>
        <dbReference type="ARBA" id="ARBA00022475"/>
    </source>
</evidence>
<keyword evidence="5 12" id="KW-0812">Transmembrane</keyword>
<feature type="transmembrane region" description="Helical" evidence="12">
    <location>
        <begin position="120"/>
        <end position="141"/>
    </location>
</feature>
<dbReference type="CDD" id="cd11495">
    <property type="entry name" value="SLC5sbd_NIS-like_u3"/>
    <property type="match status" value="1"/>
</dbReference>
<keyword evidence="3" id="KW-0813">Transport</keyword>
<keyword evidence="14" id="KW-1185">Reference proteome</keyword>
<evidence type="ECO:0000256" key="12">
    <source>
        <dbReference type="SAM" id="Phobius"/>
    </source>
</evidence>
<keyword evidence="8" id="KW-0406">Ion transport</keyword>
<feature type="transmembrane region" description="Helical" evidence="12">
    <location>
        <begin position="12"/>
        <end position="29"/>
    </location>
</feature>
<evidence type="ECO:0000256" key="3">
    <source>
        <dbReference type="ARBA" id="ARBA00022448"/>
    </source>
</evidence>
<dbReference type="GO" id="GO:0005886">
    <property type="term" value="C:plasma membrane"/>
    <property type="evidence" value="ECO:0007669"/>
    <property type="project" value="UniProtKB-SubCell"/>
</dbReference>
<feature type="transmembrane region" description="Helical" evidence="12">
    <location>
        <begin position="79"/>
        <end position="100"/>
    </location>
</feature>
<evidence type="ECO:0000256" key="2">
    <source>
        <dbReference type="ARBA" id="ARBA00006434"/>
    </source>
</evidence>
<evidence type="ECO:0000256" key="9">
    <source>
        <dbReference type="ARBA" id="ARBA00023136"/>
    </source>
</evidence>
<dbReference type="PROSITE" id="PS50283">
    <property type="entry name" value="NA_SOLUT_SYMP_3"/>
    <property type="match status" value="1"/>
</dbReference>
<evidence type="ECO:0000256" key="7">
    <source>
        <dbReference type="ARBA" id="ARBA00023053"/>
    </source>
</evidence>
<gene>
    <name evidence="13" type="primary">sglT_9</name>
    <name evidence="13" type="ORF">Mal52_61080</name>
</gene>
<dbReference type="InterPro" id="IPR051163">
    <property type="entry name" value="Sodium:Solute_Symporter_SSF"/>
</dbReference>
<comment type="similarity">
    <text evidence="2 11">Belongs to the sodium:solute symporter (SSF) (TC 2.A.21) family.</text>
</comment>
<feature type="transmembrane region" description="Helical" evidence="12">
    <location>
        <begin position="147"/>
        <end position="171"/>
    </location>
</feature>
<dbReference type="RefSeq" id="WP_145380375.1">
    <property type="nucleotide sequence ID" value="NZ_CP036276.1"/>
</dbReference>
<feature type="transmembrane region" description="Helical" evidence="12">
    <location>
        <begin position="434"/>
        <end position="454"/>
    </location>
</feature>
<evidence type="ECO:0000256" key="1">
    <source>
        <dbReference type="ARBA" id="ARBA00004651"/>
    </source>
</evidence>
<keyword evidence="6 12" id="KW-1133">Transmembrane helix</keyword>
<dbReference type="KEGG" id="sdyn:Mal52_61080"/>
<comment type="subcellular location">
    <subcellularLocation>
        <location evidence="1">Cell membrane</location>
        <topology evidence="1">Multi-pass membrane protein</topology>
    </subcellularLocation>
</comment>
<dbReference type="Pfam" id="PF00474">
    <property type="entry name" value="SSF"/>
    <property type="match status" value="1"/>
</dbReference>
<evidence type="ECO:0000256" key="5">
    <source>
        <dbReference type="ARBA" id="ARBA00022692"/>
    </source>
</evidence>
<dbReference type="GO" id="GO:0015293">
    <property type="term" value="F:symporter activity"/>
    <property type="evidence" value="ECO:0007669"/>
    <property type="project" value="TreeGrafter"/>
</dbReference>
<dbReference type="EMBL" id="CP036276">
    <property type="protein sequence ID" value="QDU47573.1"/>
    <property type="molecule type" value="Genomic_DNA"/>
</dbReference>
<evidence type="ECO:0000256" key="8">
    <source>
        <dbReference type="ARBA" id="ARBA00023065"/>
    </source>
</evidence>
<dbReference type="NCBIfam" id="TIGR00813">
    <property type="entry name" value="sss"/>
    <property type="match status" value="1"/>
</dbReference>
<dbReference type="InterPro" id="IPR001734">
    <property type="entry name" value="Na/solute_symporter"/>
</dbReference>
<keyword evidence="7" id="KW-0915">Sodium</keyword>
<keyword evidence="10" id="KW-0739">Sodium transport</keyword>
<evidence type="ECO:0000256" key="10">
    <source>
        <dbReference type="ARBA" id="ARBA00023201"/>
    </source>
</evidence>
<dbReference type="Gene3D" id="1.20.1730.10">
    <property type="entry name" value="Sodium/glucose cotransporter"/>
    <property type="match status" value="1"/>
</dbReference>
<feature type="transmembrane region" description="Helical" evidence="12">
    <location>
        <begin position="342"/>
        <end position="366"/>
    </location>
</feature>
<proteinExistence type="inferred from homology"/>
<evidence type="ECO:0000256" key="6">
    <source>
        <dbReference type="ARBA" id="ARBA00022989"/>
    </source>
</evidence>
<reference evidence="13 14" key="1">
    <citation type="submission" date="2019-02" db="EMBL/GenBank/DDBJ databases">
        <title>Deep-cultivation of Planctomycetes and their phenomic and genomic characterization uncovers novel biology.</title>
        <authorList>
            <person name="Wiegand S."/>
            <person name="Jogler M."/>
            <person name="Boedeker C."/>
            <person name="Pinto D."/>
            <person name="Vollmers J."/>
            <person name="Rivas-Marin E."/>
            <person name="Kohn T."/>
            <person name="Peeters S.H."/>
            <person name="Heuer A."/>
            <person name="Rast P."/>
            <person name="Oberbeckmann S."/>
            <person name="Bunk B."/>
            <person name="Jeske O."/>
            <person name="Meyerdierks A."/>
            <person name="Storesund J.E."/>
            <person name="Kallscheuer N."/>
            <person name="Luecker S."/>
            <person name="Lage O.M."/>
            <person name="Pohl T."/>
            <person name="Merkel B.J."/>
            <person name="Hornburger P."/>
            <person name="Mueller R.-W."/>
            <person name="Bruemmer F."/>
            <person name="Labrenz M."/>
            <person name="Spormann A.M."/>
            <person name="Op den Camp H."/>
            <person name="Overmann J."/>
            <person name="Amann R."/>
            <person name="Jetten M.S.M."/>
            <person name="Mascher T."/>
            <person name="Medema M.H."/>
            <person name="Devos D.P."/>
            <person name="Kaster A.-K."/>
            <person name="Ovreas L."/>
            <person name="Rohde M."/>
            <person name="Galperin M.Y."/>
            <person name="Jogler C."/>
        </authorList>
    </citation>
    <scope>NUCLEOTIDE SEQUENCE [LARGE SCALE GENOMIC DNA]</scope>
    <source>
        <strain evidence="13 14">Mal52</strain>
    </source>
</reference>
<feature type="transmembrane region" description="Helical" evidence="12">
    <location>
        <begin position="49"/>
        <end position="67"/>
    </location>
</feature>
<keyword evidence="9 12" id="KW-0472">Membrane</keyword>
<dbReference type="GO" id="GO:0006814">
    <property type="term" value="P:sodium ion transport"/>
    <property type="evidence" value="ECO:0007669"/>
    <property type="project" value="UniProtKB-KW"/>
</dbReference>
<evidence type="ECO:0000313" key="14">
    <source>
        <dbReference type="Proteomes" id="UP000319383"/>
    </source>
</evidence>
<evidence type="ECO:0000256" key="11">
    <source>
        <dbReference type="RuleBase" id="RU362091"/>
    </source>
</evidence>
<feature type="transmembrane region" description="Helical" evidence="12">
    <location>
        <begin position="297"/>
        <end position="322"/>
    </location>
</feature>
<feature type="transmembrane region" description="Helical" evidence="12">
    <location>
        <begin position="183"/>
        <end position="202"/>
    </location>
</feature>
<name>A0A517ZYQ1_9PLAN</name>
<feature type="transmembrane region" description="Helical" evidence="12">
    <location>
        <begin position="495"/>
        <end position="515"/>
    </location>
</feature>
<sequence>MTATPLRTLDVVAILAYLLAMAGMGLYFARRNTTTAEYFVGNRSFRGWVIGLSMVGTTISSVTFLAFPADAFSADWRNLVQNLTLPFVAVIAVIYFVPLLRRDDMISAFQYLEMRFGAIARLYGVSSFLIIQLIRLARILFLVSLPVALLTGAPLWSVILCTGIFIAFYTIAGGIEAVIWTDVVQTIVLLLAGMMSIGYVVWQLPGGFAEVIAVGRADHKFDMGIDGPAPESTPEPNPVTDTQQNLRARISEVLSRKTLTIVILLGILEWLTTYCCDQTVVQRYAAAKSMREARKATILFSVMALPTWILFFFVGTCLYAFYQAFPDPQVVALQQSQVDAVFPHFILTQIPAGLGGLVIAGVLAAAMSSLDSSINSIATVTVVDILKPFVRPGRSDKYYLVAARIIALFAAMVMIGGAIALIEIPFKNINTLTWIVSSVFGGCLVGLFMLGFFTTRVDYRCVVAALVPGILLNVYLALNISGQLPDFLQMDIHEYWVGIIVNVVFVTVALGISLFPRTSMKDLRGLTVWTRAKTD</sequence>
<dbReference type="Proteomes" id="UP000319383">
    <property type="component" value="Chromosome"/>
</dbReference>
<dbReference type="PANTHER" id="PTHR42985">
    <property type="entry name" value="SODIUM-COUPLED MONOCARBOXYLATE TRANSPORTER"/>
    <property type="match status" value="1"/>
</dbReference>
<organism evidence="13 14">
    <name type="scientific">Symmachiella dynata</name>
    <dbReference type="NCBI Taxonomy" id="2527995"/>
    <lineage>
        <taxon>Bacteria</taxon>
        <taxon>Pseudomonadati</taxon>
        <taxon>Planctomycetota</taxon>
        <taxon>Planctomycetia</taxon>
        <taxon>Planctomycetales</taxon>
        <taxon>Planctomycetaceae</taxon>
        <taxon>Symmachiella</taxon>
    </lineage>
</organism>
<accession>A0A517ZYQ1</accession>
<evidence type="ECO:0000313" key="13">
    <source>
        <dbReference type="EMBL" id="QDU47573.1"/>
    </source>
</evidence>